<feature type="transmembrane region" description="Helical" evidence="1">
    <location>
        <begin position="225"/>
        <end position="245"/>
    </location>
</feature>
<proteinExistence type="predicted"/>
<sequence>MAVRKKKNNSLFRQINNWLHLWLGLISGSVVFVICLMACLWVFNHEIIDLVIPKKERQYILASSQSLISPSRIVRIADSLYPNAVVRGITYTRDHPISLTLKKKEQEDKGKEANSKANAQVHLLHPYTGQYLGLQTEDNSKEALLREKLNSFFAWTLSGHRFLWLPREIGRPIVNYSTLVFSITLITGLIWWYPKKWTKSTREKSFRIKWKAGWKRINLDLHNVVGFYSFILILLLAITGMYYGIEWFNRALYWSTNWGTPLAERTSVQSDSTKIGQIALFSTAFDREIETILTQYKDPHYLTITYPDKEKKDATISVYIRNDMDRQYNNRYYSFDQYTGAFLPNNISLFNKDFEELSAGEKFRRLNYDIHVGSIWGFPTKMLAFVLTFIAGTLPITGFIIWYNRKWGKKKGRNKLGRESHTGEEMNVSNTNIQTTIRKPPIRFRPKSTNL</sequence>
<accession>A0A7G5DWN7</accession>
<name>A0A7G5DWN7_9SPHI</name>
<keyword evidence="3" id="KW-1185">Reference proteome</keyword>
<feature type="transmembrane region" description="Helical" evidence="1">
    <location>
        <begin position="173"/>
        <end position="193"/>
    </location>
</feature>
<protein>
    <submittedName>
        <fullName evidence="2">PepSY domain-containing protein</fullName>
    </submittedName>
</protein>
<dbReference type="Pfam" id="PF03929">
    <property type="entry name" value="PepSY_TM"/>
    <property type="match status" value="1"/>
</dbReference>
<keyword evidence="1" id="KW-0812">Transmembrane</keyword>
<evidence type="ECO:0000313" key="3">
    <source>
        <dbReference type="Proteomes" id="UP000515450"/>
    </source>
</evidence>
<dbReference type="EMBL" id="CP058555">
    <property type="protein sequence ID" value="QMV66162.1"/>
    <property type="molecule type" value="Genomic_DNA"/>
</dbReference>
<evidence type="ECO:0000313" key="2">
    <source>
        <dbReference type="EMBL" id="QMV66162.1"/>
    </source>
</evidence>
<feature type="transmembrane region" description="Helical" evidence="1">
    <location>
        <begin position="21"/>
        <end position="43"/>
    </location>
</feature>
<dbReference type="InterPro" id="IPR005625">
    <property type="entry name" value="PepSY-ass_TM"/>
</dbReference>
<keyword evidence="1" id="KW-0472">Membrane</keyword>
<dbReference type="AlphaFoldDB" id="A0A7G5DWN7"/>
<dbReference type="PANTHER" id="PTHR34219:SF3">
    <property type="entry name" value="BLL7967 PROTEIN"/>
    <property type="match status" value="1"/>
</dbReference>
<organism evidence="2 3">
    <name type="scientific">Sphingobacterium paramultivorum</name>
    <dbReference type="NCBI Taxonomy" id="2886510"/>
    <lineage>
        <taxon>Bacteria</taxon>
        <taxon>Pseudomonadati</taxon>
        <taxon>Bacteroidota</taxon>
        <taxon>Sphingobacteriia</taxon>
        <taxon>Sphingobacteriales</taxon>
        <taxon>Sphingobacteriaceae</taxon>
        <taxon>Sphingobacterium</taxon>
    </lineage>
</organism>
<dbReference type="RefSeq" id="WP_182330928.1">
    <property type="nucleotide sequence ID" value="NZ_CP058555.1"/>
</dbReference>
<evidence type="ECO:0000256" key="1">
    <source>
        <dbReference type="SAM" id="Phobius"/>
    </source>
</evidence>
<reference evidence="2 3" key="1">
    <citation type="journal article" date="2020" name="G3 (Bethesda)">
        <title>CeMbio - The Caenorhabditis elegans Microbiome Resource.</title>
        <authorList>
            <person name="Dirksen P."/>
            <person name="Assie A."/>
            <person name="Zimmermann J."/>
            <person name="Zhang F."/>
            <person name="Tietje A.M."/>
            <person name="Marsh S.A."/>
            <person name="Felix M.A."/>
            <person name="Shapira M."/>
            <person name="Kaleta C."/>
            <person name="Schulenburg H."/>
            <person name="Samuel B."/>
        </authorList>
    </citation>
    <scope>NUCLEOTIDE SEQUENCE [LARGE SCALE GENOMIC DNA]</scope>
    <source>
        <strain evidence="2 3">BIGb0170</strain>
    </source>
</reference>
<dbReference type="Proteomes" id="UP000515450">
    <property type="component" value="Chromosome"/>
</dbReference>
<feature type="transmembrane region" description="Helical" evidence="1">
    <location>
        <begin position="382"/>
        <end position="403"/>
    </location>
</feature>
<keyword evidence="1" id="KW-1133">Transmembrane helix</keyword>
<dbReference type="PANTHER" id="PTHR34219">
    <property type="entry name" value="IRON-REGULATED INNER MEMBRANE PROTEIN-RELATED"/>
    <property type="match status" value="1"/>
</dbReference>
<gene>
    <name evidence="2" type="ORF">HS960_00120</name>
</gene>